<keyword evidence="7" id="KW-0479">Metal-binding</keyword>
<dbReference type="OrthoDB" id="9793396at2"/>
<dbReference type="EMBL" id="SRPG01000046">
    <property type="protein sequence ID" value="TGN62399.1"/>
    <property type="molecule type" value="Genomic_DNA"/>
</dbReference>
<evidence type="ECO:0000256" key="4">
    <source>
        <dbReference type="ARBA" id="ARBA00011028"/>
    </source>
</evidence>
<reference evidence="14 15" key="1">
    <citation type="submission" date="2019-03" db="EMBL/GenBank/DDBJ databases">
        <authorList>
            <person name="Li J."/>
        </authorList>
    </citation>
    <scope>NUCLEOTIDE SEQUENCE [LARGE SCALE GENOMIC DNA]</scope>
    <source>
        <strain evidence="14 15">3058</strain>
    </source>
</reference>
<evidence type="ECO:0000256" key="9">
    <source>
        <dbReference type="ARBA" id="ARBA00022989"/>
    </source>
</evidence>
<keyword evidence="5 11" id="KW-0813">Transport</keyword>
<feature type="transmembrane region" description="Helical" evidence="13">
    <location>
        <begin position="85"/>
        <end position="110"/>
    </location>
</feature>
<dbReference type="GO" id="GO:0043190">
    <property type="term" value="C:ATP-binding cassette (ABC) transporter complex"/>
    <property type="evidence" value="ECO:0007669"/>
    <property type="project" value="InterPro"/>
</dbReference>
<evidence type="ECO:0000256" key="6">
    <source>
        <dbReference type="ARBA" id="ARBA00022692"/>
    </source>
</evidence>
<keyword evidence="10 13" id="KW-0472">Membrane</keyword>
<evidence type="ECO:0000256" key="10">
    <source>
        <dbReference type="ARBA" id="ARBA00023136"/>
    </source>
</evidence>
<organism evidence="14 15">
    <name type="scientific">Paracoccus liaowanqingii</name>
    <dbReference type="NCBI Taxonomy" id="2560053"/>
    <lineage>
        <taxon>Bacteria</taxon>
        <taxon>Pseudomonadati</taxon>
        <taxon>Pseudomonadota</taxon>
        <taxon>Alphaproteobacteria</taxon>
        <taxon>Rhodobacterales</taxon>
        <taxon>Paracoccaceae</taxon>
        <taxon>Paracoccus</taxon>
    </lineage>
</organism>
<protein>
    <recommendedName>
        <fullName evidence="16">Metal ABC transporter permease</fullName>
    </recommendedName>
</protein>
<comment type="similarity">
    <text evidence="4 11">Belongs to the bacterial solute-binding protein 9 family.</text>
</comment>
<name>A0A4Z1CC02_9RHOB</name>
<dbReference type="Pfam" id="PF01297">
    <property type="entry name" value="ZnuA"/>
    <property type="match status" value="1"/>
</dbReference>
<dbReference type="SUPFAM" id="SSF53807">
    <property type="entry name" value="Helical backbone' metal receptor"/>
    <property type="match status" value="1"/>
</dbReference>
<comment type="caution">
    <text evidence="14">The sequence shown here is derived from an EMBL/GenBank/DDBJ whole genome shotgun (WGS) entry which is preliminary data.</text>
</comment>
<dbReference type="InterPro" id="IPR050492">
    <property type="entry name" value="Bact_metal-bind_prot9"/>
</dbReference>
<keyword evidence="15" id="KW-1185">Reference proteome</keyword>
<dbReference type="SUPFAM" id="SSF81345">
    <property type="entry name" value="ABC transporter involved in vitamin B12 uptake, BtuC"/>
    <property type="match status" value="1"/>
</dbReference>
<dbReference type="Pfam" id="PF00950">
    <property type="entry name" value="ABC-3"/>
    <property type="match status" value="1"/>
</dbReference>
<dbReference type="GO" id="GO:0055085">
    <property type="term" value="P:transmembrane transport"/>
    <property type="evidence" value="ECO:0007669"/>
    <property type="project" value="InterPro"/>
</dbReference>
<dbReference type="AlphaFoldDB" id="A0A4Z1CC02"/>
<evidence type="ECO:0000313" key="14">
    <source>
        <dbReference type="EMBL" id="TGN62399.1"/>
    </source>
</evidence>
<evidence type="ECO:0000256" key="3">
    <source>
        <dbReference type="ARBA" id="ARBA00008034"/>
    </source>
</evidence>
<dbReference type="PRINTS" id="PR00690">
    <property type="entry name" value="ADHESNFAMILY"/>
</dbReference>
<dbReference type="PANTHER" id="PTHR42953">
    <property type="entry name" value="HIGH-AFFINITY ZINC UPTAKE SYSTEM PROTEIN ZNUA-RELATED"/>
    <property type="match status" value="1"/>
</dbReference>
<evidence type="ECO:0000313" key="15">
    <source>
        <dbReference type="Proteomes" id="UP000297972"/>
    </source>
</evidence>
<dbReference type="InterPro" id="IPR037294">
    <property type="entry name" value="ABC_BtuC-like"/>
</dbReference>
<evidence type="ECO:0000256" key="8">
    <source>
        <dbReference type="ARBA" id="ARBA00022729"/>
    </source>
</evidence>
<dbReference type="InterPro" id="IPR006128">
    <property type="entry name" value="Lipoprotein_PsaA-like"/>
</dbReference>
<keyword evidence="6 12" id="KW-0812">Transmembrane</keyword>
<keyword evidence="9 13" id="KW-1133">Transmembrane helix</keyword>
<comment type="subcellular location">
    <subcellularLocation>
        <location evidence="2">Cell envelope</location>
    </subcellularLocation>
    <subcellularLocation>
        <location evidence="12">Cell membrane</location>
        <topology evidence="12">Multi-pass membrane protein</topology>
    </subcellularLocation>
    <subcellularLocation>
        <location evidence="1">Membrane</location>
        <topology evidence="1">Multi-pass membrane protein</topology>
    </subcellularLocation>
</comment>
<evidence type="ECO:0000256" key="1">
    <source>
        <dbReference type="ARBA" id="ARBA00004141"/>
    </source>
</evidence>
<proteinExistence type="inferred from homology"/>
<keyword evidence="8" id="KW-0732">Signal</keyword>
<dbReference type="GO" id="GO:0030313">
    <property type="term" value="C:cell envelope"/>
    <property type="evidence" value="ECO:0007669"/>
    <property type="project" value="UniProtKB-SubCell"/>
</dbReference>
<evidence type="ECO:0000256" key="2">
    <source>
        <dbReference type="ARBA" id="ARBA00004196"/>
    </source>
</evidence>
<comment type="similarity">
    <text evidence="3 12">Belongs to the ABC-3 integral membrane protein family.</text>
</comment>
<accession>A0A4Z1CC02</accession>
<gene>
    <name evidence="14" type="ORF">E4L95_06885</name>
</gene>
<dbReference type="InterPro" id="IPR006129">
    <property type="entry name" value="AdhesinB"/>
</dbReference>
<dbReference type="RefSeq" id="WP_135816979.1">
    <property type="nucleotide sequence ID" value="NZ_SRPG01000046.1"/>
</dbReference>
<evidence type="ECO:0000256" key="11">
    <source>
        <dbReference type="RuleBase" id="RU003512"/>
    </source>
</evidence>
<evidence type="ECO:0000256" key="5">
    <source>
        <dbReference type="ARBA" id="ARBA00022448"/>
    </source>
</evidence>
<dbReference type="PANTHER" id="PTHR42953:SF1">
    <property type="entry name" value="METAL-BINDING PROTEIN HI_0362-RELATED"/>
    <property type="match status" value="1"/>
</dbReference>
<feature type="transmembrane region" description="Helical" evidence="13">
    <location>
        <begin position="156"/>
        <end position="174"/>
    </location>
</feature>
<evidence type="ECO:0008006" key="16">
    <source>
        <dbReference type="Google" id="ProtNLM"/>
    </source>
</evidence>
<dbReference type="GO" id="GO:0030001">
    <property type="term" value="P:metal ion transport"/>
    <property type="evidence" value="ECO:0007669"/>
    <property type="project" value="InterPro"/>
</dbReference>
<dbReference type="InterPro" id="IPR001626">
    <property type="entry name" value="ABC_TroCD"/>
</dbReference>
<feature type="transmembrane region" description="Helical" evidence="13">
    <location>
        <begin position="116"/>
        <end position="135"/>
    </location>
</feature>
<dbReference type="Gene3D" id="3.40.50.1980">
    <property type="entry name" value="Nitrogenase molybdenum iron protein domain"/>
    <property type="match status" value="2"/>
</dbReference>
<evidence type="ECO:0000256" key="7">
    <source>
        <dbReference type="ARBA" id="ARBA00022723"/>
    </source>
</evidence>
<dbReference type="PRINTS" id="PR00691">
    <property type="entry name" value="ADHESINB"/>
</dbReference>
<sequence length="381" mass="39495">MLIALVLVVTALAFGLLWRALVAECLDPLFLRSESGMGTVVHFGFLALVVLNLVAGFQALGTLLAVGLMILPVAAAHFWTQSARLMVALAVAIGAVSSAGGMLLSCHLSLPSGPAITLSAGAAYVVSVLSARAACWCRACRSAGTGPRDPRKRIPMILRSLAALMLSAVAVQAGPPQVVATFSIIGDMAARVGGDRIELQVLVGPDADAHVYEPRPRDAMAVARANVVLTNGLALESFVDRLIAASGTDAAIVALTDGADVPEDPAGGHYQYVGDQAIWHAGAHDPHAWQSVPNARACVATIAGAFCAADAEGCEVYRANAARYAKDLNALDAEIRTAIGALPEDCRTVVVAHNAFRYFSEEYGIAFLSPQGTSTAARAAD</sequence>
<feature type="transmembrane region" description="Helical" evidence="13">
    <location>
        <begin position="46"/>
        <end position="73"/>
    </location>
</feature>
<dbReference type="GO" id="GO:0046872">
    <property type="term" value="F:metal ion binding"/>
    <property type="evidence" value="ECO:0007669"/>
    <property type="project" value="UniProtKB-KW"/>
</dbReference>
<dbReference type="GO" id="GO:0007155">
    <property type="term" value="P:cell adhesion"/>
    <property type="evidence" value="ECO:0007669"/>
    <property type="project" value="InterPro"/>
</dbReference>
<evidence type="ECO:0000256" key="13">
    <source>
        <dbReference type="SAM" id="Phobius"/>
    </source>
</evidence>
<evidence type="ECO:0000256" key="12">
    <source>
        <dbReference type="RuleBase" id="RU003943"/>
    </source>
</evidence>
<dbReference type="InterPro" id="IPR006127">
    <property type="entry name" value="ZnuA-like"/>
</dbReference>
<dbReference type="Proteomes" id="UP000297972">
    <property type="component" value="Unassembled WGS sequence"/>
</dbReference>